<dbReference type="InterPro" id="IPR055411">
    <property type="entry name" value="LRR_FXL15/At3g58940/PEG3-like"/>
</dbReference>
<feature type="domain" description="F-box" evidence="1">
    <location>
        <begin position="18"/>
        <end position="57"/>
    </location>
</feature>
<organism evidence="2 3">
    <name type="scientific">Cuscuta australis</name>
    <dbReference type="NCBI Taxonomy" id="267555"/>
    <lineage>
        <taxon>Eukaryota</taxon>
        <taxon>Viridiplantae</taxon>
        <taxon>Streptophyta</taxon>
        <taxon>Embryophyta</taxon>
        <taxon>Tracheophyta</taxon>
        <taxon>Spermatophyta</taxon>
        <taxon>Magnoliopsida</taxon>
        <taxon>eudicotyledons</taxon>
        <taxon>Gunneridae</taxon>
        <taxon>Pentapetalae</taxon>
        <taxon>asterids</taxon>
        <taxon>lamiids</taxon>
        <taxon>Solanales</taxon>
        <taxon>Convolvulaceae</taxon>
        <taxon>Cuscuteae</taxon>
        <taxon>Cuscuta</taxon>
        <taxon>Cuscuta subgen. Grammica</taxon>
        <taxon>Cuscuta sect. Cleistogrammica</taxon>
    </lineage>
</organism>
<dbReference type="PANTHER" id="PTHR34145">
    <property type="entry name" value="OS02G0105600 PROTEIN"/>
    <property type="match status" value="1"/>
</dbReference>
<dbReference type="InterPro" id="IPR036047">
    <property type="entry name" value="F-box-like_dom_sf"/>
</dbReference>
<proteinExistence type="predicted"/>
<evidence type="ECO:0000259" key="1">
    <source>
        <dbReference type="SMART" id="SM00256"/>
    </source>
</evidence>
<dbReference type="Gene3D" id="1.20.1280.50">
    <property type="match status" value="1"/>
</dbReference>
<reference evidence="2 3" key="1">
    <citation type="submission" date="2018-06" db="EMBL/GenBank/DDBJ databases">
        <title>The Genome of Cuscuta australis (Dodder) Provides Insight into the Evolution of Plant Parasitism.</title>
        <authorList>
            <person name="Liu H."/>
        </authorList>
    </citation>
    <scope>NUCLEOTIDE SEQUENCE [LARGE SCALE GENOMIC DNA]</scope>
    <source>
        <strain evidence="3">cv. Yunnan</strain>
        <tissue evidence="2">Vines</tissue>
    </source>
</reference>
<dbReference type="Gene3D" id="3.80.10.10">
    <property type="entry name" value="Ribonuclease Inhibitor"/>
    <property type="match status" value="1"/>
</dbReference>
<keyword evidence="3" id="KW-1185">Reference proteome</keyword>
<evidence type="ECO:0000313" key="2">
    <source>
        <dbReference type="EMBL" id="RAL53932.1"/>
    </source>
</evidence>
<dbReference type="SUPFAM" id="SSF52058">
    <property type="entry name" value="L domain-like"/>
    <property type="match status" value="1"/>
</dbReference>
<dbReference type="AlphaFoldDB" id="A0A328E7P3"/>
<accession>A0A328E7P3</accession>
<dbReference type="InterPro" id="IPR032675">
    <property type="entry name" value="LRR_dom_sf"/>
</dbReference>
<name>A0A328E7P3_9ASTE</name>
<comment type="caution">
    <text evidence="2">The sequence shown here is derived from an EMBL/GenBank/DDBJ whole genome shotgun (WGS) entry which is preliminary data.</text>
</comment>
<protein>
    <recommendedName>
        <fullName evidence="1">F-box domain-containing protein</fullName>
    </recommendedName>
</protein>
<dbReference type="InterPro" id="IPR053781">
    <property type="entry name" value="F-box_AtFBL13-like"/>
</dbReference>
<dbReference type="InterPro" id="IPR053772">
    <property type="entry name" value="At1g61320/At1g61330-like"/>
</dbReference>
<dbReference type="InterPro" id="IPR001810">
    <property type="entry name" value="F-box_dom"/>
</dbReference>
<dbReference type="Pfam" id="PF00646">
    <property type="entry name" value="F-box"/>
    <property type="match status" value="1"/>
</dbReference>
<sequence length="536" mass="61004">MNEIKRFRDGSYDYFSILPESVVLHILSFLPFKDIARTSVLSKIWKHIWINCPNIDLLIHDYRFASSIVPHVYLGHAGQALCQCLNRKACIQRFRLYISAKSTIKDASVLKYLDSAMDIIFSALFEKNVSELAVEMHFAQAVRFSIPEKVVVAHCLKVLEVVGCNLEERVACIDLPNLQKLKIHKCRFAGEDILAQILRGCPGVESVEVSCCYGVGSFLSVSSKPRLKYFRIDGGYGLKRIEISVPSLETLKCELPPWRPCAIELAGCTTLKFLEIVGVNLSSDCTIQSVLANLICIEELKLRDCEGDEKFQISSSCLKRLIISIGRFPGAEIDTPNLLSLDFNSPFSFHRSNRFSFWKAPKLEDIEMVFGAEPFLTACRGGLKGFLMQLPNYEDLKLLVEFQYMRKLIMHEKVHAVSFSSLNKLVKKMKPEYVVISSRLDETFSGHILGYARFFESMTMSLICSSPGALKVVHKKLLNDSKLKKRHLNFDFRANSIDHEIEHENGSAWESFMNTHLISHYTATIIVTEKRFEEWV</sequence>
<dbReference type="SMART" id="SM00256">
    <property type="entry name" value="FBOX"/>
    <property type="match status" value="1"/>
</dbReference>
<dbReference type="CDD" id="cd22160">
    <property type="entry name" value="F-box_AtFBL13-like"/>
    <property type="match status" value="1"/>
</dbReference>
<dbReference type="Pfam" id="PF24758">
    <property type="entry name" value="LRR_At5g56370"/>
    <property type="match status" value="1"/>
</dbReference>
<dbReference type="Proteomes" id="UP000249390">
    <property type="component" value="Unassembled WGS sequence"/>
</dbReference>
<dbReference type="EMBL" id="NQVE01000015">
    <property type="protein sequence ID" value="RAL53932.1"/>
    <property type="molecule type" value="Genomic_DNA"/>
</dbReference>
<evidence type="ECO:0000313" key="3">
    <source>
        <dbReference type="Proteomes" id="UP000249390"/>
    </source>
</evidence>
<dbReference type="SUPFAM" id="SSF81383">
    <property type="entry name" value="F-box domain"/>
    <property type="match status" value="1"/>
</dbReference>
<gene>
    <name evidence="2" type="ORF">DM860_004403</name>
</gene>